<dbReference type="RefSeq" id="WP_274925334.1">
    <property type="nucleotide sequence ID" value="NZ_JAKELO010000002.1"/>
</dbReference>
<keyword evidence="3" id="KW-1185">Reference proteome</keyword>
<sequence length="222" mass="25471">MNDGTDEYPVVITRKPVRNARMRVKSDGTVHITAPKGFDTTAFLAEKKDWITAHQAEMNRLAERHQTAADQMLLLGTEYTVREGSHCRTDHSEKVITAPNPVALRWHLTDEFRALIRESVYAHAEELGVSPGRCTIRMQKTRWGSCSSAGNLNFNLKLYALPTHLRDYVVVHELTHLNILNHSPAFWSAVGAYYPAYKQAEEELRTYWIGIERSHWWNALNK</sequence>
<reference evidence="2" key="1">
    <citation type="submission" date="2022-01" db="EMBL/GenBank/DDBJ databases">
        <title>Draft genome of Methanogenium marinum DSM 15558.</title>
        <authorList>
            <person name="Chen S.-C."/>
            <person name="You Y.-T."/>
        </authorList>
    </citation>
    <scope>NUCLEOTIDE SEQUENCE</scope>
    <source>
        <strain evidence="2">DSM 15558</strain>
    </source>
</reference>
<dbReference type="InterPro" id="IPR002725">
    <property type="entry name" value="YgjP-like_metallopeptidase"/>
</dbReference>
<dbReference type="Gene3D" id="3.30.2010.10">
    <property type="entry name" value="Metalloproteases ('zincins'), catalytic domain"/>
    <property type="match status" value="1"/>
</dbReference>
<evidence type="ECO:0000313" key="3">
    <source>
        <dbReference type="Proteomes" id="UP001143747"/>
    </source>
</evidence>
<evidence type="ECO:0000313" key="2">
    <source>
        <dbReference type="EMBL" id="MDE4908720.1"/>
    </source>
</evidence>
<gene>
    <name evidence="2" type="ORF">L0665_08890</name>
</gene>
<name>A0A9Q4KQZ4_9EURY</name>
<dbReference type="Proteomes" id="UP001143747">
    <property type="component" value="Unassembled WGS sequence"/>
</dbReference>
<dbReference type="PANTHER" id="PTHR30399">
    <property type="entry name" value="UNCHARACTERIZED PROTEIN YGJP"/>
    <property type="match status" value="1"/>
</dbReference>
<dbReference type="EMBL" id="JAKELO010000002">
    <property type="protein sequence ID" value="MDE4908720.1"/>
    <property type="molecule type" value="Genomic_DNA"/>
</dbReference>
<dbReference type="PANTHER" id="PTHR30399:SF1">
    <property type="entry name" value="UTP PYROPHOSPHATASE"/>
    <property type="match status" value="1"/>
</dbReference>
<accession>A0A9Q4KQZ4</accession>
<protein>
    <submittedName>
        <fullName evidence="2">M48 family metallopeptidase</fullName>
    </submittedName>
</protein>
<proteinExistence type="predicted"/>
<dbReference type="InterPro" id="IPR053136">
    <property type="entry name" value="UTP_pyrophosphatase-like"/>
</dbReference>
<dbReference type="AlphaFoldDB" id="A0A9Q4KQZ4"/>
<organism evidence="2 3">
    <name type="scientific">Methanogenium marinum</name>
    <dbReference type="NCBI Taxonomy" id="348610"/>
    <lineage>
        <taxon>Archaea</taxon>
        <taxon>Methanobacteriati</taxon>
        <taxon>Methanobacteriota</taxon>
        <taxon>Stenosarchaea group</taxon>
        <taxon>Methanomicrobia</taxon>
        <taxon>Methanomicrobiales</taxon>
        <taxon>Methanomicrobiaceae</taxon>
        <taxon>Methanogenium</taxon>
    </lineage>
</organism>
<dbReference type="Pfam" id="PF01863">
    <property type="entry name" value="YgjP-like"/>
    <property type="match status" value="1"/>
</dbReference>
<evidence type="ECO:0000259" key="1">
    <source>
        <dbReference type="Pfam" id="PF01863"/>
    </source>
</evidence>
<feature type="domain" description="YgjP-like metallopeptidase" evidence="1">
    <location>
        <begin position="18"/>
        <end position="206"/>
    </location>
</feature>
<dbReference type="CDD" id="cd07344">
    <property type="entry name" value="M48_yhfN_like"/>
    <property type="match status" value="1"/>
</dbReference>
<comment type="caution">
    <text evidence="2">The sequence shown here is derived from an EMBL/GenBank/DDBJ whole genome shotgun (WGS) entry which is preliminary data.</text>
</comment>